<gene>
    <name evidence="3" type="ORF">J4573_02350</name>
</gene>
<evidence type="ECO:0000313" key="3">
    <source>
        <dbReference type="EMBL" id="MBO2445920.1"/>
    </source>
</evidence>
<dbReference type="PANTHER" id="PTHR11712">
    <property type="entry name" value="POLYKETIDE SYNTHASE-RELATED"/>
    <property type="match status" value="1"/>
</dbReference>
<dbReference type="EMBL" id="JAGEOJ010000001">
    <property type="protein sequence ID" value="MBO2445920.1"/>
    <property type="molecule type" value="Genomic_DNA"/>
</dbReference>
<keyword evidence="1" id="KW-0808">Transferase</keyword>
<reference evidence="3" key="1">
    <citation type="submission" date="2021-03" db="EMBL/GenBank/DDBJ databases">
        <authorList>
            <person name="Kanchanasin P."/>
            <person name="Saeng-In P."/>
            <person name="Phongsopitanun W."/>
            <person name="Yuki M."/>
            <person name="Kudo T."/>
            <person name="Ohkuma M."/>
            <person name="Tanasupawat S."/>
        </authorList>
    </citation>
    <scope>NUCLEOTIDE SEQUENCE</scope>
    <source>
        <strain evidence="3">GKU 128</strain>
    </source>
</reference>
<dbReference type="GO" id="GO:0005829">
    <property type="term" value="C:cytosol"/>
    <property type="evidence" value="ECO:0007669"/>
    <property type="project" value="TreeGrafter"/>
</dbReference>
<dbReference type="AlphaFoldDB" id="A0A939P697"/>
<dbReference type="Proteomes" id="UP000669179">
    <property type="component" value="Unassembled WGS sequence"/>
</dbReference>
<dbReference type="InterPro" id="IPR016039">
    <property type="entry name" value="Thiolase-like"/>
</dbReference>
<protein>
    <recommendedName>
        <fullName evidence="2">Beta-ketoacyl synthase-like N-terminal domain-containing protein</fullName>
    </recommendedName>
</protein>
<dbReference type="GO" id="GO:0004315">
    <property type="term" value="F:3-oxoacyl-[acyl-carrier-protein] synthase activity"/>
    <property type="evidence" value="ECO:0007669"/>
    <property type="project" value="TreeGrafter"/>
</dbReference>
<evidence type="ECO:0000313" key="4">
    <source>
        <dbReference type="Proteomes" id="UP000669179"/>
    </source>
</evidence>
<sequence>MTDVVVTGVGSIDASTGPYTRHPPSRGVRHLAPATRHALAAAELALAAAGLKPDSYPQVSQGVAIGTNFGGTATLARMDRSVIEQGAAGLRPIEAPNFAANLPGSHVSIRYGLKAMNLTLTTPLVAGLQAVLQAGAALRSGRALMMLAGATEGTPPPEWATTVSTAGGTAVSPAGGVPVTEGGCCLLTLETGSEAGQRALSRIGSGTSWFLPPSLCRDGEGRRRLRGLAGEGVRRLLRRDGDVLLIAPAHPLGEIVTEALRDQGAAVTVSNDVTSASMAPLLALTGALARHRPTLLAAVSPNGHIAAVSIEHD</sequence>
<organism evidence="3 4">
    <name type="scientific">Actinomadura barringtoniae</name>
    <dbReference type="NCBI Taxonomy" id="1427535"/>
    <lineage>
        <taxon>Bacteria</taxon>
        <taxon>Bacillati</taxon>
        <taxon>Actinomycetota</taxon>
        <taxon>Actinomycetes</taxon>
        <taxon>Streptosporangiales</taxon>
        <taxon>Thermomonosporaceae</taxon>
        <taxon>Actinomadura</taxon>
    </lineage>
</organism>
<dbReference type="RefSeq" id="WP_208253499.1">
    <property type="nucleotide sequence ID" value="NZ_JAGEOJ010000001.1"/>
</dbReference>
<feature type="domain" description="Beta-ketoacyl synthase-like N-terminal" evidence="2">
    <location>
        <begin position="25"/>
        <end position="167"/>
    </location>
</feature>
<dbReference type="GO" id="GO:0006633">
    <property type="term" value="P:fatty acid biosynthetic process"/>
    <property type="evidence" value="ECO:0007669"/>
    <property type="project" value="TreeGrafter"/>
</dbReference>
<dbReference type="InterPro" id="IPR000794">
    <property type="entry name" value="Beta-ketoacyl_synthase"/>
</dbReference>
<dbReference type="Gene3D" id="3.40.47.10">
    <property type="match status" value="1"/>
</dbReference>
<evidence type="ECO:0000256" key="1">
    <source>
        <dbReference type="ARBA" id="ARBA00022679"/>
    </source>
</evidence>
<accession>A0A939P697</accession>
<dbReference type="InterPro" id="IPR014030">
    <property type="entry name" value="Ketoacyl_synth_N"/>
</dbReference>
<dbReference type="SUPFAM" id="SSF53901">
    <property type="entry name" value="Thiolase-like"/>
    <property type="match status" value="1"/>
</dbReference>
<comment type="caution">
    <text evidence="3">The sequence shown here is derived from an EMBL/GenBank/DDBJ whole genome shotgun (WGS) entry which is preliminary data.</text>
</comment>
<dbReference type="PANTHER" id="PTHR11712:SF336">
    <property type="entry name" value="3-OXOACYL-[ACYL-CARRIER-PROTEIN] SYNTHASE, MITOCHONDRIAL"/>
    <property type="match status" value="1"/>
</dbReference>
<proteinExistence type="predicted"/>
<name>A0A939P697_9ACTN</name>
<keyword evidence="4" id="KW-1185">Reference proteome</keyword>
<dbReference type="Pfam" id="PF00109">
    <property type="entry name" value="ketoacyl-synt"/>
    <property type="match status" value="1"/>
</dbReference>
<evidence type="ECO:0000259" key="2">
    <source>
        <dbReference type="Pfam" id="PF00109"/>
    </source>
</evidence>